<dbReference type="RefSeq" id="WP_148700446.1">
    <property type="nucleotide sequence ID" value="NZ_CP007174.1"/>
</dbReference>
<proteinExistence type="predicted"/>
<dbReference type="EMBL" id="CP007174">
    <property type="protein sequence ID" value="AIF83727.1"/>
    <property type="molecule type" value="Genomic_DNA"/>
</dbReference>
<dbReference type="STRING" id="1459636.NTE_01666"/>
<dbReference type="AlphaFoldDB" id="A0A075MSG0"/>
<accession>A0A075MSG0</accession>
<name>A0A075MSG0_9ARCH</name>
<dbReference type="GeneID" id="41597441"/>
<gene>
    <name evidence="1" type="ORF">NTE_01666</name>
</gene>
<dbReference type="KEGG" id="nev:NTE_01666"/>
<protein>
    <recommendedName>
        <fullName evidence="3">Transcription elongation factor NusA</fullName>
    </recommendedName>
</protein>
<dbReference type="Proteomes" id="UP000028194">
    <property type="component" value="Chromosome"/>
</dbReference>
<evidence type="ECO:0008006" key="3">
    <source>
        <dbReference type="Google" id="ProtNLM"/>
    </source>
</evidence>
<reference evidence="1 2" key="1">
    <citation type="journal article" date="2014" name="PLoS ONE">
        <title>Genome Sequence of Candidatus Nitrososphaera evergladensis from Group I.1b Enriched from Everglades Soil Reveals Novel Genomic Features of the Ammonia-Oxidizing Archaea.</title>
        <authorList>
            <person name="Zhalnina K.V."/>
            <person name="Dias R."/>
            <person name="Leonard M.T."/>
            <person name="Dorr de Quadros P."/>
            <person name="Camargo F.A."/>
            <person name="Drew J.C."/>
            <person name="Farmerie W.G."/>
            <person name="Daroub S.H."/>
            <person name="Triplett E.W."/>
        </authorList>
    </citation>
    <scope>NUCLEOTIDE SEQUENCE [LARGE SCALE GENOMIC DNA]</scope>
    <source>
        <strain evidence="1 2">SR1</strain>
    </source>
</reference>
<evidence type="ECO:0000313" key="1">
    <source>
        <dbReference type="EMBL" id="AIF83727.1"/>
    </source>
</evidence>
<organism evidence="1 2">
    <name type="scientific">Candidatus Nitrososphaera evergladensis SR1</name>
    <dbReference type="NCBI Taxonomy" id="1459636"/>
    <lineage>
        <taxon>Archaea</taxon>
        <taxon>Nitrososphaerota</taxon>
        <taxon>Nitrososphaeria</taxon>
        <taxon>Nitrososphaerales</taxon>
        <taxon>Nitrososphaeraceae</taxon>
        <taxon>Nitrososphaera</taxon>
    </lineage>
</organism>
<sequence>MKTPICSFDAKSGVLCAKCDEKLHAGNITQDDVDAAVRLTRVANKSQDVDRFTLSRGARVDDDYILVLRGPDVMSIRANPSLAERIEREFGHKVHYVESEASERGLVESLFHPARVLSINHFYLPDGNKVTKAVVAGKSSSQKINVEKVQRIAKAVRNIELLVEFEQR</sequence>
<evidence type="ECO:0000313" key="2">
    <source>
        <dbReference type="Proteomes" id="UP000028194"/>
    </source>
</evidence>
<dbReference type="eggNOG" id="arCOG01761">
    <property type="taxonomic scope" value="Archaea"/>
</dbReference>
<dbReference type="OrthoDB" id="4111at2157"/>
<dbReference type="HOGENOM" id="CLU_132460_1_0_2"/>
<keyword evidence="2" id="KW-1185">Reference proteome</keyword>